<dbReference type="WBParaSite" id="nRc.2.0.1.t02545-RA">
    <property type="protein sequence ID" value="nRc.2.0.1.t02545-RA"/>
    <property type="gene ID" value="nRc.2.0.1.g02545"/>
</dbReference>
<protein>
    <submittedName>
        <fullName evidence="2">Uncharacterized protein</fullName>
    </submittedName>
</protein>
<evidence type="ECO:0000313" key="1">
    <source>
        <dbReference type="Proteomes" id="UP000887565"/>
    </source>
</evidence>
<organism evidence="1 2">
    <name type="scientific">Romanomermis culicivorax</name>
    <name type="common">Nematode worm</name>
    <dbReference type="NCBI Taxonomy" id="13658"/>
    <lineage>
        <taxon>Eukaryota</taxon>
        <taxon>Metazoa</taxon>
        <taxon>Ecdysozoa</taxon>
        <taxon>Nematoda</taxon>
        <taxon>Enoplea</taxon>
        <taxon>Dorylaimia</taxon>
        <taxon>Mermithida</taxon>
        <taxon>Mermithoidea</taxon>
        <taxon>Mermithidae</taxon>
        <taxon>Romanomermis</taxon>
    </lineage>
</organism>
<keyword evidence="1" id="KW-1185">Reference proteome</keyword>
<reference evidence="2" key="1">
    <citation type="submission" date="2022-11" db="UniProtKB">
        <authorList>
            <consortium name="WormBaseParasite"/>
        </authorList>
    </citation>
    <scope>IDENTIFICATION</scope>
</reference>
<dbReference type="AlphaFoldDB" id="A0A915HM32"/>
<dbReference type="Proteomes" id="UP000887565">
    <property type="component" value="Unplaced"/>
</dbReference>
<proteinExistence type="predicted"/>
<sequence length="77" mass="8683">MHGYMLGTLLMAKLRWEVDMQIDKVDDQLCRHLHRSGAPQKDGKAIFHLERRVKGPGAPLAEASNRKTCCILGHQGF</sequence>
<evidence type="ECO:0000313" key="2">
    <source>
        <dbReference type="WBParaSite" id="nRc.2.0.1.t02545-RA"/>
    </source>
</evidence>
<name>A0A915HM32_ROMCU</name>
<accession>A0A915HM32</accession>